<dbReference type="EMBL" id="JBBNAG010000002">
    <property type="protein sequence ID" value="KAK9159136.1"/>
    <property type="molecule type" value="Genomic_DNA"/>
</dbReference>
<evidence type="ECO:0000313" key="15">
    <source>
        <dbReference type="EMBL" id="KAK9159136.1"/>
    </source>
</evidence>
<dbReference type="Pfam" id="PF13639">
    <property type="entry name" value="zf-RING_2"/>
    <property type="match status" value="1"/>
</dbReference>
<name>A0AAP0KV50_9MAGN</name>
<evidence type="ECO:0000259" key="14">
    <source>
        <dbReference type="PROSITE" id="PS50089"/>
    </source>
</evidence>
<keyword evidence="3" id="KW-1003">Cell membrane</keyword>
<keyword evidence="16" id="KW-1185">Reference proteome</keyword>
<dbReference type="InterPro" id="IPR032675">
    <property type="entry name" value="LRR_dom_sf"/>
</dbReference>
<keyword evidence="4" id="KW-0433">Leucine-rich repeat</keyword>
<dbReference type="FunFam" id="3.80.10.10:FF:000213">
    <property type="entry name" value="Tyrosine-sulfated glycopeptide receptor 1"/>
    <property type="match status" value="1"/>
</dbReference>
<evidence type="ECO:0000256" key="12">
    <source>
        <dbReference type="PROSITE-ProRule" id="PRU00175"/>
    </source>
</evidence>
<proteinExistence type="inferred from homology"/>
<organism evidence="15 16">
    <name type="scientific">Stephania cephalantha</name>
    <dbReference type="NCBI Taxonomy" id="152367"/>
    <lineage>
        <taxon>Eukaryota</taxon>
        <taxon>Viridiplantae</taxon>
        <taxon>Streptophyta</taxon>
        <taxon>Embryophyta</taxon>
        <taxon>Tracheophyta</taxon>
        <taxon>Spermatophyta</taxon>
        <taxon>Magnoliopsida</taxon>
        <taxon>Ranunculales</taxon>
        <taxon>Menispermaceae</taxon>
        <taxon>Menispermoideae</taxon>
        <taxon>Cissampelideae</taxon>
        <taxon>Stephania</taxon>
    </lineage>
</organism>
<evidence type="ECO:0000256" key="8">
    <source>
        <dbReference type="ARBA" id="ARBA00022989"/>
    </source>
</evidence>
<keyword evidence="5 13" id="KW-0812">Transmembrane</keyword>
<evidence type="ECO:0000256" key="10">
    <source>
        <dbReference type="ARBA" id="ARBA00023170"/>
    </source>
</evidence>
<evidence type="ECO:0000256" key="13">
    <source>
        <dbReference type="SAM" id="Phobius"/>
    </source>
</evidence>
<dbReference type="SMART" id="SM00365">
    <property type="entry name" value="LRR_SD22"/>
    <property type="match status" value="5"/>
</dbReference>
<evidence type="ECO:0000256" key="11">
    <source>
        <dbReference type="ARBA" id="ARBA00023180"/>
    </source>
</evidence>
<feature type="transmembrane region" description="Helical" evidence="13">
    <location>
        <begin position="1209"/>
        <end position="1234"/>
    </location>
</feature>
<dbReference type="SUPFAM" id="SSF52058">
    <property type="entry name" value="L domain-like"/>
    <property type="match status" value="3"/>
</dbReference>
<dbReference type="InterPro" id="IPR001841">
    <property type="entry name" value="Znf_RING"/>
</dbReference>
<evidence type="ECO:0000256" key="2">
    <source>
        <dbReference type="ARBA" id="ARBA00009592"/>
    </source>
</evidence>
<dbReference type="PRINTS" id="PR00019">
    <property type="entry name" value="LEURICHRPT"/>
</dbReference>
<dbReference type="GO" id="GO:0005886">
    <property type="term" value="C:plasma membrane"/>
    <property type="evidence" value="ECO:0007669"/>
    <property type="project" value="UniProtKB-SubCell"/>
</dbReference>
<evidence type="ECO:0000256" key="6">
    <source>
        <dbReference type="ARBA" id="ARBA00022729"/>
    </source>
</evidence>
<dbReference type="FunFam" id="3.80.10.10:FF:000095">
    <property type="entry name" value="LRR receptor-like serine/threonine-protein kinase GSO1"/>
    <property type="match status" value="1"/>
</dbReference>
<sequence length="1321" mass="144872">MDSSSTHIIPDLNSNDGKVMLAALVSLIVVLSFVLALHVYARWFMGQAHRRLRRPTTVVTPMVHLQSHRPQLDDQFQTGLGATDGLDASSIGRLPMFMYKSGVNEAGLECAICLSVFEDDEMGRVLPKCQHCFHVECIDMWLQWRSNCPICRALVASPESPSSTVVDISSEVAVAVQVSVGTTTTMSSETANSVRAHESCGSLEVQIEMPVDSSAEHQVQKNSGAVAHNGCSLKRMLSMNSTWVEGKCLDEQRQFLLQFKHNLSISSSQSGVPRLSSWELSTDCCGGWEGVECNQIGEVIGLDLSNKSIMGSNDGLASLFQLKHIQGLNLSINNFNSAIPSGFDRLPNLIHLNLSNSGFVGQIPIGISRLTRLVSLDLSTIFAGINPLKLENPDLRTVVGNLSELRELRLDGVNGSYKGNEWSQVLSSSLPKLQVLSLSSCSLSGPFDLSLSKLRSLSELRLAQNNFSAEIPEFFGRFSNLTVLDLTQCGLQGSFPQSIIKLPKLKHLHLSLNLVLKGSLPEFSQYNSLQFLILSSTSFSGELPSSIGNLKYLSRLELFDCQFNGSIPPTVTNLSQLLYLDLSSNSFTGRIPSLHLSKNLTLIKLSNNFLSGLIPHFDPGAFKNLVTLNLQNNSLNGSIPSYLFTLPSLKKLDLSFNQLSGNLGEFTFDSSLQLETLDLSSNKLGGPVPSSIFNIASLKVVALSSNQFNGTLELSRFQALKNLTSLDLSRNLLSVNASGVNSALFPQLATLNLGSCNLKVVPQFLQNQTKLSYLDLSNNIIGGNAPSWIENIGNGSLRYLNLSCNSLENPERPFSNGRFKELSVLDLHSNLFQGPIPILPSSASFLDYSKNNLSIIPTDIGSSLSVAIFFSLASNNIHGILPWSHTAMSRRHRGPLRVLNLRRNYLSGTLNAVFREDCALRTIDLNGNKFKGEVSRSLGKCTKLEVLNIGNNQFNGTFPYWLGSLSALRVLVLRSNSFHGPIGKPGPGSTFPTLKIVDISSNKFSGNVPAACFLSWKSMRNDEDETESMAKHQILKYSFLKFSSLYYQDEVTVTSKGLEMELGKILTIFTSLDLSNNEFEGAIPEEIGNLKALYVLNLSHNAFTGPIPSSIGKLKQLESLDLSRNQLNGTIPSELTELTFLSVLNLSYNYLVGKIPSGRQFATFEESSYKGNNGLCGPPTSKNCTAPKPQPAQPPHRHKRSLYKAGFDWQFISTGLGFGAGAALVLSPLLFWSAGRKWYDEQTDKVSLMILSSFGLLGYICHEKRINAEEIEDYDPDDDKEEDMMQSGRYCVFCSKLDSSRTRAAHNPKCTCHVSPIFSSL</sequence>
<evidence type="ECO:0000256" key="5">
    <source>
        <dbReference type="ARBA" id="ARBA00022692"/>
    </source>
</evidence>
<dbReference type="Gene3D" id="3.80.10.10">
    <property type="entry name" value="Ribonuclease Inhibitor"/>
    <property type="match status" value="6"/>
</dbReference>
<evidence type="ECO:0000256" key="4">
    <source>
        <dbReference type="ARBA" id="ARBA00022614"/>
    </source>
</evidence>
<keyword evidence="9 13" id="KW-0472">Membrane</keyword>
<dbReference type="InterPro" id="IPR013210">
    <property type="entry name" value="LRR_N_plant-typ"/>
</dbReference>
<keyword evidence="8 13" id="KW-1133">Transmembrane helix</keyword>
<comment type="subcellular location">
    <subcellularLocation>
        <location evidence="1">Cell membrane</location>
        <topology evidence="1">Single-pass type I membrane protein</topology>
    </subcellularLocation>
</comment>
<dbReference type="SMART" id="SM00184">
    <property type="entry name" value="RING"/>
    <property type="match status" value="1"/>
</dbReference>
<gene>
    <name evidence="15" type="ORF">Scep_005710</name>
</gene>
<keyword evidence="12" id="KW-0479">Metal-binding</keyword>
<dbReference type="InterPro" id="IPR055414">
    <property type="entry name" value="LRR_R13L4/SHOC2-like"/>
</dbReference>
<dbReference type="InterPro" id="IPR001611">
    <property type="entry name" value="Leu-rich_rpt"/>
</dbReference>
<dbReference type="Pfam" id="PF00560">
    <property type="entry name" value="LRR_1"/>
    <property type="match status" value="2"/>
</dbReference>
<dbReference type="CDD" id="cd16461">
    <property type="entry name" value="RING-H2_EL5-like"/>
    <property type="match status" value="1"/>
</dbReference>
<evidence type="ECO:0000313" key="16">
    <source>
        <dbReference type="Proteomes" id="UP001419268"/>
    </source>
</evidence>
<dbReference type="GO" id="GO:0008270">
    <property type="term" value="F:zinc ion binding"/>
    <property type="evidence" value="ECO:0007669"/>
    <property type="project" value="UniProtKB-KW"/>
</dbReference>
<dbReference type="Gene3D" id="3.30.40.10">
    <property type="entry name" value="Zinc/RING finger domain, C3HC4 (zinc finger)"/>
    <property type="match status" value="1"/>
</dbReference>
<keyword evidence="11" id="KW-0325">Glycoprotein</keyword>
<keyword evidence="10" id="KW-0675">Receptor</keyword>
<keyword evidence="6" id="KW-0732">Signal</keyword>
<dbReference type="InterPro" id="IPR046956">
    <property type="entry name" value="RLP23-like"/>
</dbReference>
<feature type="domain" description="RING-type" evidence="14">
    <location>
        <begin position="110"/>
        <end position="152"/>
    </location>
</feature>
<keyword evidence="12" id="KW-0863">Zinc-finger</keyword>
<dbReference type="FunFam" id="3.80.10.10:FF:000041">
    <property type="entry name" value="LRR receptor-like serine/threonine-protein kinase ERECTA"/>
    <property type="match status" value="1"/>
</dbReference>
<feature type="transmembrane region" description="Helical" evidence="13">
    <location>
        <begin position="20"/>
        <end position="44"/>
    </location>
</feature>
<keyword evidence="12" id="KW-0862">Zinc</keyword>
<evidence type="ECO:0000256" key="3">
    <source>
        <dbReference type="ARBA" id="ARBA00022475"/>
    </source>
</evidence>
<dbReference type="Pfam" id="PF08263">
    <property type="entry name" value="LRRNT_2"/>
    <property type="match status" value="1"/>
</dbReference>
<dbReference type="Pfam" id="PF23598">
    <property type="entry name" value="LRR_14"/>
    <property type="match status" value="1"/>
</dbReference>
<comment type="similarity">
    <text evidence="2">Belongs to the RLP family.</text>
</comment>
<dbReference type="PROSITE" id="PS50089">
    <property type="entry name" value="ZF_RING_2"/>
    <property type="match status" value="1"/>
</dbReference>
<dbReference type="SMART" id="SM00369">
    <property type="entry name" value="LRR_TYP"/>
    <property type="match status" value="9"/>
</dbReference>
<evidence type="ECO:0000256" key="1">
    <source>
        <dbReference type="ARBA" id="ARBA00004251"/>
    </source>
</evidence>
<reference evidence="15 16" key="1">
    <citation type="submission" date="2024-01" db="EMBL/GenBank/DDBJ databases">
        <title>Genome assemblies of Stephania.</title>
        <authorList>
            <person name="Yang L."/>
        </authorList>
    </citation>
    <scope>NUCLEOTIDE SEQUENCE [LARGE SCALE GENOMIC DNA]</scope>
    <source>
        <strain evidence="15">JXDWG</strain>
        <tissue evidence="15">Leaf</tissue>
    </source>
</reference>
<dbReference type="SUPFAM" id="SSF57850">
    <property type="entry name" value="RING/U-box"/>
    <property type="match status" value="1"/>
</dbReference>
<dbReference type="Proteomes" id="UP001419268">
    <property type="component" value="Unassembled WGS sequence"/>
</dbReference>
<dbReference type="PANTHER" id="PTHR48061">
    <property type="entry name" value="LEUCINE-RICH REPEAT RECEPTOR PROTEIN KINASE EMS1-LIKE-RELATED"/>
    <property type="match status" value="1"/>
</dbReference>
<comment type="caution">
    <text evidence="15">The sequence shown here is derived from an EMBL/GenBank/DDBJ whole genome shotgun (WGS) entry which is preliminary data.</text>
</comment>
<dbReference type="InterPro" id="IPR013083">
    <property type="entry name" value="Znf_RING/FYVE/PHD"/>
</dbReference>
<dbReference type="Pfam" id="PF13855">
    <property type="entry name" value="LRR_8"/>
    <property type="match status" value="1"/>
</dbReference>
<evidence type="ECO:0000256" key="9">
    <source>
        <dbReference type="ARBA" id="ARBA00023136"/>
    </source>
</evidence>
<dbReference type="InterPro" id="IPR003591">
    <property type="entry name" value="Leu-rich_rpt_typical-subtyp"/>
</dbReference>
<protein>
    <recommendedName>
        <fullName evidence="14">RING-type domain-containing protein</fullName>
    </recommendedName>
</protein>
<dbReference type="PANTHER" id="PTHR48061:SF2">
    <property type="entry name" value="RECEPTOR LIKE PROTEIN 30-LIKE"/>
    <property type="match status" value="1"/>
</dbReference>
<accession>A0AAP0KV50</accession>
<keyword evidence="7" id="KW-0677">Repeat</keyword>
<evidence type="ECO:0000256" key="7">
    <source>
        <dbReference type="ARBA" id="ARBA00022737"/>
    </source>
</evidence>